<name>A0A183K0G7_9TREM</name>
<dbReference type="WBParaSite" id="SCUD_0000847801-mRNA-1">
    <property type="protein sequence ID" value="SCUD_0000847801-mRNA-1"/>
    <property type="gene ID" value="SCUD_0000847801"/>
</dbReference>
<evidence type="ECO:0000313" key="4">
    <source>
        <dbReference type="WBParaSite" id="SCUD_0000847801-mRNA-1"/>
    </source>
</evidence>
<protein>
    <submittedName>
        <fullName evidence="2 4">Uncharacterized protein</fullName>
    </submittedName>
</protein>
<feature type="compositionally biased region" description="Basic and acidic residues" evidence="1">
    <location>
        <begin position="105"/>
        <end position="129"/>
    </location>
</feature>
<reference evidence="4" key="1">
    <citation type="submission" date="2016-06" db="UniProtKB">
        <authorList>
            <consortium name="WormBaseParasite"/>
        </authorList>
    </citation>
    <scope>IDENTIFICATION</scope>
</reference>
<dbReference type="AlphaFoldDB" id="A0A183K0G7"/>
<feature type="region of interest" description="Disordered" evidence="1">
    <location>
        <begin position="90"/>
        <end position="147"/>
    </location>
</feature>
<dbReference type="Proteomes" id="UP000279833">
    <property type="component" value="Unassembled WGS sequence"/>
</dbReference>
<reference evidence="2 3" key="2">
    <citation type="submission" date="2018-11" db="EMBL/GenBank/DDBJ databases">
        <authorList>
            <consortium name="Pathogen Informatics"/>
        </authorList>
    </citation>
    <scope>NUCLEOTIDE SEQUENCE [LARGE SCALE GENOMIC DNA]</scope>
    <source>
        <strain evidence="2">Dakar</strain>
        <strain evidence="3">Dakar, Senegal</strain>
    </source>
</reference>
<feature type="compositionally biased region" description="Polar residues" evidence="1">
    <location>
        <begin position="42"/>
        <end position="55"/>
    </location>
</feature>
<sequence>MVGGSSQQETLDLGFVLFGTRQQGVSVILRGLMLPDGFDPVSPSSTFKDITSELGQNKPDRSEGRNQEKALQVDSIYIEEGTQLYHKASSHLESSWSKEKRKTKEHITSRNGDRYEKNEQELNGTRKEGPGQSGLENAGRRRMLHCE</sequence>
<gene>
    <name evidence="2" type="ORF">SCUD_LOCUS8478</name>
</gene>
<evidence type="ECO:0000313" key="3">
    <source>
        <dbReference type="Proteomes" id="UP000279833"/>
    </source>
</evidence>
<accession>A0A183K0G7</accession>
<feature type="region of interest" description="Disordered" evidence="1">
    <location>
        <begin position="38"/>
        <end position="69"/>
    </location>
</feature>
<organism evidence="4">
    <name type="scientific">Schistosoma curassoni</name>
    <dbReference type="NCBI Taxonomy" id="6186"/>
    <lineage>
        <taxon>Eukaryota</taxon>
        <taxon>Metazoa</taxon>
        <taxon>Spiralia</taxon>
        <taxon>Lophotrochozoa</taxon>
        <taxon>Platyhelminthes</taxon>
        <taxon>Trematoda</taxon>
        <taxon>Digenea</taxon>
        <taxon>Strigeidida</taxon>
        <taxon>Schistosomatoidea</taxon>
        <taxon>Schistosomatidae</taxon>
        <taxon>Schistosoma</taxon>
    </lineage>
</organism>
<feature type="compositionally biased region" description="Basic and acidic residues" evidence="1">
    <location>
        <begin position="58"/>
        <end position="68"/>
    </location>
</feature>
<evidence type="ECO:0000313" key="2">
    <source>
        <dbReference type="EMBL" id="VDP30935.1"/>
    </source>
</evidence>
<evidence type="ECO:0000256" key="1">
    <source>
        <dbReference type="SAM" id="MobiDB-lite"/>
    </source>
</evidence>
<proteinExistence type="predicted"/>
<keyword evidence="3" id="KW-1185">Reference proteome</keyword>
<dbReference type="EMBL" id="UZAK01032762">
    <property type="protein sequence ID" value="VDP30935.1"/>
    <property type="molecule type" value="Genomic_DNA"/>
</dbReference>